<organism evidence="2 3">
    <name type="scientific">Brevibacterium marinum</name>
    <dbReference type="NCBI Taxonomy" id="418643"/>
    <lineage>
        <taxon>Bacteria</taxon>
        <taxon>Bacillati</taxon>
        <taxon>Actinomycetota</taxon>
        <taxon>Actinomycetes</taxon>
        <taxon>Micrococcales</taxon>
        <taxon>Brevibacteriaceae</taxon>
        <taxon>Brevibacterium</taxon>
    </lineage>
</organism>
<gene>
    <name evidence="2" type="ORF">BKA07_001044</name>
</gene>
<dbReference type="Proteomes" id="UP000576792">
    <property type="component" value="Unassembled WGS sequence"/>
</dbReference>
<comment type="caution">
    <text evidence="2">The sequence shown here is derived from an EMBL/GenBank/DDBJ whole genome shotgun (WGS) entry which is preliminary data.</text>
</comment>
<dbReference type="EMBL" id="JAATJN010000001">
    <property type="protein sequence ID" value="NJC56009.1"/>
    <property type="molecule type" value="Genomic_DNA"/>
</dbReference>
<evidence type="ECO:0000313" key="3">
    <source>
        <dbReference type="Proteomes" id="UP000576792"/>
    </source>
</evidence>
<dbReference type="GO" id="GO:0033608">
    <property type="term" value="F:formyl-CoA transferase activity"/>
    <property type="evidence" value="ECO:0007669"/>
    <property type="project" value="UniProtKB-EC"/>
</dbReference>
<sequence length="427" mass="45656">MSPEPTPDLPLAGITVLALEQAVAAPFASRQLADLGARVIKVERPDGGDFARGYDRTVTGNRTVTADRTVTGDATPTQATDSDADADATLSSAFLWLNRGKESVTLDIKSEDGAASLERLLAGADVFIENLSPSAARRAGLDPASVQIRHPNVIACSISGYGETGPMADAKAYDLLIQGETGMIALTGDGDMMAKVGISIADIAAGSYAYSSILAALLHRFRTGRVEPVRISLFDALSEWLGYPLHYALHSGREPARRGTSHATIAPYGAFATGDGNVILFAVQSEREWARFCEIVMSDAALAIDDRFDSQHSRVANAELLDEIITARLSQLRQDEALALLADADIAVARLNAITDLAEHEQLLARRRWTDTPTPVGPIRTLLPPWVPGPQGREYGSVPRLGEHTRSVLAEFPPADTEPATDRTAHT</sequence>
<dbReference type="Pfam" id="PF02515">
    <property type="entry name" value="CoA_transf_3"/>
    <property type="match status" value="1"/>
</dbReference>
<dbReference type="PANTHER" id="PTHR48207:SF3">
    <property type="entry name" value="SUCCINATE--HYDROXYMETHYLGLUTARATE COA-TRANSFERASE"/>
    <property type="match status" value="1"/>
</dbReference>
<dbReference type="AlphaFoldDB" id="A0A846RQH3"/>
<reference evidence="2 3" key="1">
    <citation type="submission" date="2020-03" db="EMBL/GenBank/DDBJ databases">
        <title>Sequencing the genomes of 1000 actinobacteria strains.</title>
        <authorList>
            <person name="Klenk H.-P."/>
        </authorList>
    </citation>
    <scope>NUCLEOTIDE SEQUENCE [LARGE SCALE GENOMIC DNA]</scope>
    <source>
        <strain evidence="2 3">DSM 18964</strain>
    </source>
</reference>
<accession>A0A846RQH3</accession>
<dbReference type="Gene3D" id="3.40.50.10540">
    <property type="entry name" value="Crotonobetainyl-coa:carnitine coa-transferase, domain 1"/>
    <property type="match status" value="1"/>
</dbReference>
<dbReference type="InterPro" id="IPR050483">
    <property type="entry name" value="CoA-transferase_III_domain"/>
</dbReference>
<keyword evidence="3" id="KW-1185">Reference proteome</keyword>
<proteinExistence type="predicted"/>
<dbReference type="EC" id="2.8.3.16" evidence="2"/>
<dbReference type="SUPFAM" id="SSF89796">
    <property type="entry name" value="CoA-transferase family III (CaiB/BaiF)"/>
    <property type="match status" value="1"/>
</dbReference>
<dbReference type="InterPro" id="IPR044855">
    <property type="entry name" value="CoA-Trfase_III_dom3_sf"/>
</dbReference>
<keyword evidence="1 2" id="KW-0808">Transferase</keyword>
<dbReference type="Gene3D" id="3.30.1540.10">
    <property type="entry name" value="formyl-coa transferase, domain 3"/>
    <property type="match status" value="1"/>
</dbReference>
<dbReference type="RefSeq" id="WP_167949951.1">
    <property type="nucleotide sequence ID" value="NZ_BAAAPQ010000026.1"/>
</dbReference>
<evidence type="ECO:0000313" key="2">
    <source>
        <dbReference type="EMBL" id="NJC56009.1"/>
    </source>
</evidence>
<dbReference type="InterPro" id="IPR023606">
    <property type="entry name" value="CoA-Trfase_III_dom_1_sf"/>
</dbReference>
<name>A0A846RQH3_9MICO</name>
<protein>
    <submittedName>
        <fullName evidence="2">Formyl-CoA transferase</fullName>
        <ecNumber evidence="2">2.8.3.16</ecNumber>
    </submittedName>
</protein>
<evidence type="ECO:0000256" key="1">
    <source>
        <dbReference type="ARBA" id="ARBA00022679"/>
    </source>
</evidence>
<dbReference type="InterPro" id="IPR003673">
    <property type="entry name" value="CoA-Trfase_fam_III"/>
</dbReference>
<dbReference type="PANTHER" id="PTHR48207">
    <property type="entry name" value="SUCCINATE--HYDROXYMETHYLGLUTARATE COA-TRANSFERASE"/>
    <property type="match status" value="1"/>
</dbReference>